<dbReference type="AlphaFoldDB" id="A0A518V3M0"/>
<name>A0A518V3M0_BRELA</name>
<sequence length="46" mass="5467">MNKDTFVCLVRHSLPPSLFCSSCVKDHFFFPKLLRCCTMLLFLTYY</sequence>
<protein>
    <submittedName>
        <fullName evidence="1">Acetyltransferase</fullName>
    </submittedName>
</protein>
<dbReference type="GO" id="GO:0016740">
    <property type="term" value="F:transferase activity"/>
    <property type="evidence" value="ECO:0007669"/>
    <property type="project" value="UniProtKB-KW"/>
</dbReference>
<proteinExistence type="predicted"/>
<keyword evidence="2" id="KW-1185">Reference proteome</keyword>
<dbReference type="EMBL" id="CP033464">
    <property type="protein sequence ID" value="QDX91575.1"/>
    <property type="molecule type" value="Genomic_DNA"/>
</dbReference>
<organism evidence="1 2">
    <name type="scientific">Brevibacillus laterosporus</name>
    <name type="common">Bacillus laterosporus</name>
    <dbReference type="NCBI Taxonomy" id="1465"/>
    <lineage>
        <taxon>Bacteria</taxon>
        <taxon>Bacillati</taxon>
        <taxon>Bacillota</taxon>
        <taxon>Bacilli</taxon>
        <taxon>Bacillales</taxon>
        <taxon>Paenibacillaceae</taxon>
        <taxon>Brevibacillus</taxon>
    </lineage>
</organism>
<reference evidence="1 2" key="1">
    <citation type="submission" date="2018-11" db="EMBL/GenBank/DDBJ databases">
        <title>Phylogenetic determinants of toxin gene distribution in genomes of Brevibacillus laterosporus.</title>
        <authorList>
            <person name="Glare T.R."/>
            <person name="Durrant A."/>
            <person name="Berry C."/>
            <person name="Palma L."/>
            <person name="Ormskirk M."/>
            <person name="Cox M.O."/>
        </authorList>
    </citation>
    <scope>NUCLEOTIDE SEQUENCE [LARGE SCALE GENOMIC DNA]</scope>
    <source>
        <strain evidence="1 2">1821L</strain>
    </source>
</reference>
<dbReference type="Proteomes" id="UP000319432">
    <property type="component" value="Chromosome"/>
</dbReference>
<evidence type="ECO:0000313" key="1">
    <source>
        <dbReference type="EMBL" id="QDX91575.1"/>
    </source>
</evidence>
<evidence type="ECO:0000313" key="2">
    <source>
        <dbReference type="Proteomes" id="UP000319432"/>
    </source>
</evidence>
<gene>
    <name evidence="1" type="ORF">EEL30_03850</name>
</gene>
<keyword evidence="1" id="KW-0808">Transferase</keyword>
<accession>A0A518V3M0</accession>